<evidence type="ECO:0000313" key="2">
    <source>
        <dbReference type="RefSeq" id="XP_075078191.1"/>
    </source>
</evidence>
<accession>A0AC58RZM4</accession>
<protein>
    <submittedName>
        <fullName evidence="2">Uncharacterized protein LOC107791310</fullName>
    </submittedName>
</protein>
<reference evidence="1" key="1">
    <citation type="journal article" date="2014" name="Nat. Commun.">
        <title>The tobacco genome sequence and its comparison with those of tomato and potato.</title>
        <authorList>
            <person name="Sierro N."/>
            <person name="Battey J.N."/>
            <person name="Ouadi S."/>
            <person name="Bakaher N."/>
            <person name="Bovet L."/>
            <person name="Willig A."/>
            <person name="Goepfert S."/>
            <person name="Peitsch M.C."/>
            <person name="Ivanov N.V."/>
        </authorList>
    </citation>
    <scope>NUCLEOTIDE SEQUENCE [LARGE SCALE GENOMIC DNA]</scope>
</reference>
<sequence>METSSLATVLEKKKGYWVGFTFPPYFPSFNFFAPCFHKRETKRLKQEQKEKVKVLIQIQKTKSLNLIQALKDLPPTLKLPPQEGLRENPRDLFSPKRPAIPRESLLRHLQVEANLSLISFILGPGSKLLLGLLEEPAASENIWRFNIQWIMEIKVGWVSEDPQMSIVAE</sequence>
<keyword evidence="1" id="KW-1185">Reference proteome</keyword>
<organism evidence="1 2">
    <name type="scientific">Nicotiana tabacum</name>
    <name type="common">Common tobacco</name>
    <dbReference type="NCBI Taxonomy" id="4097"/>
    <lineage>
        <taxon>Eukaryota</taxon>
        <taxon>Viridiplantae</taxon>
        <taxon>Streptophyta</taxon>
        <taxon>Embryophyta</taxon>
        <taxon>Tracheophyta</taxon>
        <taxon>Spermatophyta</taxon>
        <taxon>Magnoliopsida</taxon>
        <taxon>eudicotyledons</taxon>
        <taxon>Gunneridae</taxon>
        <taxon>Pentapetalae</taxon>
        <taxon>asterids</taxon>
        <taxon>lamiids</taxon>
        <taxon>Solanales</taxon>
        <taxon>Solanaceae</taxon>
        <taxon>Nicotianoideae</taxon>
        <taxon>Nicotianeae</taxon>
        <taxon>Nicotiana</taxon>
    </lineage>
</organism>
<reference evidence="2" key="2">
    <citation type="submission" date="2025-08" db="UniProtKB">
        <authorList>
            <consortium name="RefSeq"/>
        </authorList>
    </citation>
    <scope>IDENTIFICATION</scope>
    <source>
        <tissue evidence="2">Leaf</tissue>
    </source>
</reference>
<name>A0AC58RZM4_TOBAC</name>
<dbReference type="RefSeq" id="XP_075078191.1">
    <property type="nucleotide sequence ID" value="XM_075222090.1"/>
</dbReference>
<dbReference type="Proteomes" id="UP000790787">
    <property type="component" value="Chromosome 1"/>
</dbReference>
<evidence type="ECO:0000313" key="1">
    <source>
        <dbReference type="Proteomes" id="UP000790787"/>
    </source>
</evidence>
<gene>
    <name evidence="2" type="primary">LOC107791310</name>
</gene>
<proteinExistence type="predicted"/>